<feature type="transmembrane region" description="Helical" evidence="1">
    <location>
        <begin position="12"/>
        <end position="36"/>
    </location>
</feature>
<gene>
    <name evidence="2" type="ORF">BjapCC829_39790</name>
</gene>
<name>A0ABY3QJB7_9BRAD</name>
<evidence type="ECO:0000313" key="2">
    <source>
        <dbReference type="EMBL" id="UFW85968.1"/>
    </source>
</evidence>
<dbReference type="EMBL" id="CP088100">
    <property type="protein sequence ID" value="UFW85968.1"/>
    <property type="molecule type" value="Genomic_DNA"/>
</dbReference>
<sequence>MDWLEGLKGGAPAVFGALIGSLVGFGTLVIGALFNAKLSRDRDDRLRKVEVRGVAAALRAELSSIDETLTDNAQRLRDKPPTNSESFLLPDLSHSVRMFPALSSKLGGLDDPLVIQEIIQIYIVIDQYYENCLLLGGQPRPEMPNERRLLLMPSNSADHVATMNFDIAVRVKNGVGLLNKYLY</sequence>
<evidence type="ECO:0000313" key="3">
    <source>
        <dbReference type="Proteomes" id="UP001430990"/>
    </source>
</evidence>
<organism evidence="2 3">
    <name type="scientific">Bradyrhizobium barranii</name>
    <dbReference type="NCBI Taxonomy" id="2992140"/>
    <lineage>
        <taxon>Bacteria</taxon>
        <taxon>Pseudomonadati</taxon>
        <taxon>Pseudomonadota</taxon>
        <taxon>Alphaproteobacteria</taxon>
        <taxon>Hyphomicrobiales</taxon>
        <taxon>Nitrobacteraceae</taxon>
        <taxon>Bradyrhizobium</taxon>
    </lineage>
</organism>
<protein>
    <submittedName>
        <fullName evidence="2">Uncharacterized protein</fullName>
    </submittedName>
</protein>
<keyword evidence="1" id="KW-0812">Transmembrane</keyword>
<reference evidence="2" key="1">
    <citation type="submission" date="2021-11" db="EMBL/GenBank/DDBJ databases">
        <title>Australian commercial rhizobial inoculants.</title>
        <authorList>
            <person name="Kohlmeier M.G."/>
            <person name="O'Hara G.W."/>
            <person name="Colombi E."/>
            <person name="Ramsay J.P."/>
            <person name="Terpolilli J."/>
        </authorList>
    </citation>
    <scope>NUCLEOTIDE SEQUENCE</scope>
    <source>
        <strain evidence="2">CC829</strain>
    </source>
</reference>
<accession>A0ABY3QJB7</accession>
<keyword evidence="1" id="KW-1133">Transmembrane helix</keyword>
<evidence type="ECO:0000256" key="1">
    <source>
        <dbReference type="SAM" id="Phobius"/>
    </source>
</evidence>
<keyword evidence="1" id="KW-0472">Membrane</keyword>
<dbReference type="Proteomes" id="UP001430990">
    <property type="component" value="Chromosome"/>
</dbReference>
<keyword evidence="3" id="KW-1185">Reference proteome</keyword>
<dbReference type="RefSeq" id="WP_231143607.1">
    <property type="nucleotide sequence ID" value="NZ_CP088100.1"/>
</dbReference>
<proteinExistence type="predicted"/>